<dbReference type="GO" id="GO:0016787">
    <property type="term" value="F:hydrolase activity"/>
    <property type="evidence" value="ECO:0007669"/>
    <property type="project" value="UniProtKB-KW"/>
</dbReference>
<evidence type="ECO:0000259" key="9">
    <source>
        <dbReference type="Pfam" id="PF01850"/>
    </source>
</evidence>
<evidence type="ECO:0000256" key="6">
    <source>
        <dbReference type="ARBA" id="ARBA00022842"/>
    </source>
</evidence>
<feature type="binding site" evidence="8">
    <location>
        <position position="103"/>
    </location>
    <ligand>
        <name>Mg(2+)</name>
        <dbReference type="ChEBI" id="CHEBI:18420"/>
    </ligand>
</feature>
<feature type="binding site" evidence="8">
    <location>
        <position position="5"/>
    </location>
    <ligand>
        <name>Mg(2+)</name>
        <dbReference type="ChEBI" id="CHEBI:18420"/>
    </ligand>
</feature>
<dbReference type="PANTHER" id="PTHR33653">
    <property type="entry name" value="RIBONUCLEASE VAPC2"/>
    <property type="match status" value="1"/>
</dbReference>
<evidence type="ECO:0000256" key="3">
    <source>
        <dbReference type="ARBA" id="ARBA00022722"/>
    </source>
</evidence>
<keyword evidence="4 8" id="KW-0479">Metal-binding</keyword>
<comment type="caution">
    <text evidence="10">The sequence shown here is derived from an EMBL/GenBank/DDBJ whole genome shotgun (WGS) entry which is preliminary data.</text>
</comment>
<dbReference type="InterPro" id="IPR050556">
    <property type="entry name" value="Type_II_TA_system_RNase"/>
</dbReference>
<dbReference type="Gene3D" id="3.40.50.1010">
    <property type="entry name" value="5'-nuclease"/>
    <property type="match status" value="1"/>
</dbReference>
<dbReference type="InterPro" id="IPR022907">
    <property type="entry name" value="VapC_family"/>
</dbReference>
<dbReference type="InterPro" id="IPR002716">
    <property type="entry name" value="PIN_dom"/>
</dbReference>
<reference evidence="10" key="1">
    <citation type="submission" date="2020-07" db="EMBL/GenBank/DDBJ databases">
        <title>Huge and variable diversity of episymbiotic CPR bacteria and DPANN archaea in groundwater ecosystems.</title>
        <authorList>
            <person name="He C.Y."/>
            <person name="Keren R."/>
            <person name="Whittaker M."/>
            <person name="Farag I.F."/>
            <person name="Doudna J."/>
            <person name="Cate J.H.D."/>
            <person name="Banfield J.F."/>
        </authorList>
    </citation>
    <scope>NUCLEOTIDE SEQUENCE</scope>
    <source>
        <strain evidence="10">NC_groundwater_1586_Pr3_B-0.1um_66_15</strain>
    </source>
</reference>
<dbReference type="Proteomes" id="UP000782610">
    <property type="component" value="Unassembled WGS sequence"/>
</dbReference>
<dbReference type="GO" id="GO:0000287">
    <property type="term" value="F:magnesium ion binding"/>
    <property type="evidence" value="ECO:0007669"/>
    <property type="project" value="UniProtKB-UniRule"/>
</dbReference>
<evidence type="ECO:0000313" key="10">
    <source>
        <dbReference type="EMBL" id="MBI4922771.1"/>
    </source>
</evidence>
<protein>
    <recommendedName>
        <fullName evidence="8">Ribonuclease VapC</fullName>
        <shortName evidence="8">RNase VapC</shortName>
        <ecNumber evidence="8">3.1.-.-</ecNumber>
    </recommendedName>
    <alternativeName>
        <fullName evidence="8">Toxin VapC</fullName>
    </alternativeName>
</protein>
<dbReference type="EMBL" id="JACRAF010000038">
    <property type="protein sequence ID" value="MBI4922771.1"/>
    <property type="molecule type" value="Genomic_DNA"/>
</dbReference>
<dbReference type="Pfam" id="PF01850">
    <property type="entry name" value="PIN"/>
    <property type="match status" value="1"/>
</dbReference>
<dbReference type="InterPro" id="IPR029060">
    <property type="entry name" value="PIN-like_dom_sf"/>
</dbReference>
<keyword evidence="6 8" id="KW-0460">Magnesium</keyword>
<keyword evidence="8" id="KW-0800">Toxin</keyword>
<evidence type="ECO:0000256" key="8">
    <source>
        <dbReference type="HAMAP-Rule" id="MF_00265"/>
    </source>
</evidence>
<evidence type="ECO:0000256" key="5">
    <source>
        <dbReference type="ARBA" id="ARBA00022801"/>
    </source>
</evidence>
<name>A0A933L375_9HYPH</name>
<comment type="similarity">
    <text evidence="7 8">Belongs to the PINc/VapC protein family.</text>
</comment>
<proteinExistence type="inferred from homology"/>
<dbReference type="HAMAP" id="MF_00265">
    <property type="entry name" value="VapC_Nob1"/>
    <property type="match status" value="1"/>
</dbReference>
<sequence>MIILDTNVLSEFTKPVTDPQVFAWLDAQPRGELAVTAVTKAEMLGGAMILDDGARRRRLIELIGAALAPFEGAMLAFDSEAAAQFAALTAKRRSAGRPIGIMDAQIDAIALARGAIIATRDTDDFSGVGVELIDPWTA</sequence>
<dbReference type="AlphaFoldDB" id="A0A933L375"/>
<evidence type="ECO:0000256" key="7">
    <source>
        <dbReference type="ARBA" id="ARBA00038093"/>
    </source>
</evidence>
<accession>A0A933L375</accession>
<evidence type="ECO:0000256" key="4">
    <source>
        <dbReference type="ARBA" id="ARBA00022723"/>
    </source>
</evidence>
<gene>
    <name evidence="8" type="primary">vapC</name>
    <name evidence="10" type="ORF">HY834_13575</name>
</gene>
<comment type="cofactor">
    <cofactor evidence="1 8">
        <name>Mg(2+)</name>
        <dbReference type="ChEBI" id="CHEBI:18420"/>
    </cofactor>
</comment>
<keyword evidence="3 8" id="KW-0540">Nuclease</keyword>
<evidence type="ECO:0000256" key="1">
    <source>
        <dbReference type="ARBA" id="ARBA00001946"/>
    </source>
</evidence>
<dbReference type="GO" id="GO:0004540">
    <property type="term" value="F:RNA nuclease activity"/>
    <property type="evidence" value="ECO:0007669"/>
    <property type="project" value="InterPro"/>
</dbReference>
<dbReference type="GO" id="GO:0090729">
    <property type="term" value="F:toxin activity"/>
    <property type="evidence" value="ECO:0007669"/>
    <property type="project" value="UniProtKB-KW"/>
</dbReference>
<keyword evidence="5 8" id="KW-0378">Hydrolase</keyword>
<evidence type="ECO:0000313" key="11">
    <source>
        <dbReference type="Proteomes" id="UP000782610"/>
    </source>
</evidence>
<keyword evidence="2 8" id="KW-1277">Toxin-antitoxin system</keyword>
<feature type="domain" description="PIN" evidence="9">
    <location>
        <begin position="2"/>
        <end position="128"/>
    </location>
</feature>
<comment type="function">
    <text evidence="8">Toxic component of a toxin-antitoxin (TA) system. An RNase.</text>
</comment>
<dbReference type="PANTHER" id="PTHR33653:SF1">
    <property type="entry name" value="RIBONUCLEASE VAPC2"/>
    <property type="match status" value="1"/>
</dbReference>
<organism evidence="10 11">
    <name type="scientific">Devosia nanyangense</name>
    <dbReference type="NCBI Taxonomy" id="1228055"/>
    <lineage>
        <taxon>Bacteria</taxon>
        <taxon>Pseudomonadati</taxon>
        <taxon>Pseudomonadota</taxon>
        <taxon>Alphaproteobacteria</taxon>
        <taxon>Hyphomicrobiales</taxon>
        <taxon>Devosiaceae</taxon>
        <taxon>Devosia</taxon>
    </lineage>
</organism>
<dbReference type="SUPFAM" id="SSF88723">
    <property type="entry name" value="PIN domain-like"/>
    <property type="match status" value="1"/>
</dbReference>
<dbReference type="CDD" id="cd18731">
    <property type="entry name" value="PIN_NgFitB-like"/>
    <property type="match status" value="1"/>
</dbReference>
<evidence type="ECO:0000256" key="2">
    <source>
        <dbReference type="ARBA" id="ARBA00022649"/>
    </source>
</evidence>
<dbReference type="EC" id="3.1.-.-" evidence="8"/>